<reference evidence="5" key="1">
    <citation type="journal article" date="2023" name="Commun. Biol.">
        <title>Genome analysis of Parmales, the sister group of diatoms, reveals the evolutionary specialization of diatoms from phago-mixotrophs to photoautotrophs.</title>
        <authorList>
            <person name="Ban H."/>
            <person name="Sato S."/>
            <person name="Yoshikawa S."/>
            <person name="Yamada K."/>
            <person name="Nakamura Y."/>
            <person name="Ichinomiya M."/>
            <person name="Sato N."/>
            <person name="Blanc-Mathieu R."/>
            <person name="Endo H."/>
            <person name="Kuwata A."/>
            <person name="Ogata H."/>
        </authorList>
    </citation>
    <scope>NUCLEOTIDE SEQUENCE [LARGE SCALE GENOMIC DNA]</scope>
    <source>
        <strain evidence="5">NIES 3701</strain>
    </source>
</reference>
<feature type="compositionally biased region" description="Polar residues" evidence="2">
    <location>
        <begin position="68"/>
        <end position="81"/>
    </location>
</feature>
<dbReference type="InterPro" id="IPR050704">
    <property type="entry name" value="Peptidase_C85-like"/>
</dbReference>
<dbReference type="Pfam" id="PF02338">
    <property type="entry name" value="OTU"/>
    <property type="match status" value="1"/>
</dbReference>
<evidence type="ECO:0000313" key="4">
    <source>
        <dbReference type="EMBL" id="GMH76214.1"/>
    </source>
</evidence>
<dbReference type="Proteomes" id="UP001165085">
    <property type="component" value="Unassembled WGS sequence"/>
</dbReference>
<dbReference type="EMBL" id="BRXY01000195">
    <property type="protein sequence ID" value="GMH76214.1"/>
    <property type="molecule type" value="Genomic_DNA"/>
</dbReference>
<gene>
    <name evidence="4" type="ORF">TrST_g9487</name>
</gene>
<dbReference type="InterPro" id="IPR038765">
    <property type="entry name" value="Papain-like_cys_pep_sf"/>
</dbReference>
<dbReference type="OrthoDB" id="415023at2759"/>
<dbReference type="AlphaFoldDB" id="A0A9W7AR56"/>
<feature type="region of interest" description="Disordered" evidence="2">
    <location>
        <begin position="60"/>
        <end position="104"/>
    </location>
</feature>
<dbReference type="PANTHER" id="PTHR12419:SF10">
    <property type="entry name" value="DEUBIQUITINASE OTUD6B"/>
    <property type="match status" value="1"/>
</dbReference>
<feature type="region of interest" description="Disordered" evidence="2">
    <location>
        <begin position="15"/>
        <end position="42"/>
    </location>
</feature>
<feature type="domain" description="OTU" evidence="3">
    <location>
        <begin position="160"/>
        <end position="286"/>
    </location>
</feature>
<dbReference type="Gene3D" id="3.90.70.80">
    <property type="match status" value="1"/>
</dbReference>
<dbReference type="CDD" id="cd22748">
    <property type="entry name" value="OTU_OTUD6-like"/>
    <property type="match status" value="1"/>
</dbReference>
<dbReference type="PROSITE" id="PS50802">
    <property type="entry name" value="OTU"/>
    <property type="match status" value="1"/>
</dbReference>
<keyword evidence="1" id="KW-0175">Coiled coil</keyword>
<evidence type="ECO:0000256" key="2">
    <source>
        <dbReference type="SAM" id="MobiDB-lite"/>
    </source>
</evidence>
<sequence length="286" mass="31125">MSALSGLQKELKALESERRAKVKKAKGAAGSNKKKQKEAAAAVDAVFDKKKAEIEANYAAGSGAASDQDPSNLVSAMSSAGISPATAPGPGPEPEPEPEPEPDLAAVKREKARLKKLKKKLKEQQEQAQIDSDMANAGPSNREVESSAIVSENKFEDNKLKIVEVEADGHCLYRAIGHYLNKSHEQVRSLAADFLTADADSFAPFLSEEDGTFEEYVSKVRSSADWGGELELRALSNGLKRRITIYNSSKTPILIGEEFSEAGEMKVSYHRYYYDLGEHYNIVGSK</sequence>
<accession>A0A9W7AR56</accession>
<proteinExistence type="predicted"/>
<evidence type="ECO:0000259" key="3">
    <source>
        <dbReference type="PROSITE" id="PS50802"/>
    </source>
</evidence>
<dbReference type="InterPro" id="IPR003323">
    <property type="entry name" value="OTU_dom"/>
</dbReference>
<dbReference type="GO" id="GO:0016579">
    <property type="term" value="P:protein deubiquitination"/>
    <property type="evidence" value="ECO:0007669"/>
    <property type="project" value="TreeGrafter"/>
</dbReference>
<dbReference type="PANTHER" id="PTHR12419">
    <property type="entry name" value="OTU DOMAIN CONTAINING PROTEIN"/>
    <property type="match status" value="1"/>
</dbReference>
<organism evidence="4 5">
    <name type="scientific">Triparma strigata</name>
    <dbReference type="NCBI Taxonomy" id="1606541"/>
    <lineage>
        <taxon>Eukaryota</taxon>
        <taxon>Sar</taxon>
        <taxon>Stramenopiles</taxon>
        <taxon>Ochrophyta</taxon>
        <taxon>Bolidophyceae</taxon>
        <taxon>Parmales</taxon>
        <taxon>Triparmaceae</taxon>
        <taxon>Triparma</taxon>
    </lineage>
</organism>
<dbReference type="GO" id="GO:0004843">
    <property type="term" value="F:cysteine-type deubiquitinase activity"/>
    <property type="evidence" value="ECO:0007669"/>
    <property type="project" value="TreeGrafter"/>
</dbReference>
<comment type="caution">
    <text evidence="4">The sequence shown here is derived from an EMBL/GenBank/DDBJ whole genome shotgun (WGS) entry which is preliminary data.</text>
</comment>
<name>A0A9W7AR56_9STRA</name>
<evidence type="ECO:0000256" key="1">
    <source>
        <dbReference type="SAM" id="Coils"/>
    </source>
</evidence>
<feature type="coiled-coil region" evidence="1">
    <location>
        <begin position="104"/>
        <end position="134"/>
    </location>
</feature>
<feature type="compositionally biased region" description="Basic residues" evidence="2">
    <location>
        <begin position="20"/>
        <end position="36"/>
    </location>
</feature>
<keyword evidence="5" id="KW-1185">Reference proteome</keyword>
<evidence type="ECO:0000313" key="5">
    <source>
        <dbReference type="Proteomes" id="UP001165085"/>
    </source>
</evidence>
<dbReference type="SUPFAM" id="SSF54001">
    <property type="entry name" value="Cysteine proteinases"/>
    <property type="match status" value="1"/>
</dbReference>
<protein>
    <recommendedName>
        <fullName evidence="3">OTU domain-containing protein</fullName>
    </recommendedName>
</protein>